<dbReference type="CDD" id="cd23418">
    <property type="entry name" value="beta-trefoil_Ricin_XLN-like"/>
    <property type="match status" value="1"/>
</dbReference>
<feature type="region of interest" description="Disordered" evidence="1">
    <location>
        <begin position="634"/>
        <end position="693"/>
    </location>
</feature>
<dbReference type="SMART" id="SM00458">
    <property type="entry name" value="RICIN"/>
    <property type="match status" value="1"/>
</dbReference>
<feature type="domain" description="Ricin B lectin" evidence="2">
    <location>
        <begin position="688"/>
        <end position="814"/>
    </location>
</feature>
<keyword evidence="4" id="KW-1185">Reference proteome</keyword>
<dbReference type="STRING" id="58117.SAMN05421833_1437"/>
<dbReference type="InterPro" id="IPR000772">
    <property type="entry name" value="Ricin_B_lectin"/>
</dbReference>
<dbReference type="Gene3D" id="2.160.20.10">
    <property type="entry name" value="Single-stranded right-handed beta-helix, Pectin lyase-like"/>
    <property type="match status" value="2"/>
</dbReference>
<sequence>MEKHVTDRIEHPSPPVAVLRPLLAGLVIAALTAAMTIIASATAARAATTTLYVSPSGTGSTCSSAQPCSLSGAQTAVRSQNSSMSGDIVVQLADGVYRLSAPLRLTAADSGTNGYRVVWQAAPSAHPVISGARAVTGWTLANQAKNIWQANVGAGIDTRQLYVNGVLATRARTQVNRSDFTANGSGLRFGNSALSYLNNLAGQNRVEMESVGSFTDRYVRVQSISGNFITMQQPSWNNNIFGYDTFTTPHRAGPLYIENAYEFLDSPGEWYINPSTGVLSYIPLSGQNMSSTSVELPVLQSLVDVGGTYDAPAHHITFSGITFTGTSWLGPSSNQGFADQQTGSYITGNSNWPGDLPSSCQEGCQQFESTRPNWAQMPAAVQVSAADHITFTDSQFVNLGQTAIGIGNDANAHASGVGLGAGDITVTRSEIARNSAGGIVVGGVRADAHHPSDQRMVNRNITITDNRIHDLGLDYRGVVSVLTTYVATTDVSHNEVYNMPYTGMSIGYGWGANEPGGSTQYANRGLYNYQPRYTTATTASGNKLVGNYVHDVMQQMTDGGCIYTLSWNPNALISDNYCLRTNGWFGLYFDEGSKYYTVRNNVFSNTGTWATANYWGGENMGNFTVTGNWSTNGSTNITNGDRGNVVNNNVTVSNGQWPSGAQSVMSSAGPRNGTSTPSPSPSSPSGSTSALRGVGSGRCLDVTGVSQANGAAAQIWDCNGQSNQQWTTTSAGELRVYGNKCLDVNGGATADGSTVIIWDCNGQNNQKWRLNSDGSITAVGANKCLDVYNNGTANGSKVIIWTCNGQNNQKWTRA</sequence>
<dbReference type="OrthoDB" id="227157at2"/>
<dbReference type="InterPro" id="IPR011050">
    <property type="entry name" value="Pectin_lyase_fold/virulence"/>
</dbReference>
<dbReference type="Pfam" id="PF00652">
    <property type="entry name" value="Ricin_B_lectin"/>
    <property type="match status" value="1"/>
</dbReference>
<evidence type="ECO:0000259" key="2">
    <source>
        <dbReference type="SMART" id="SM00458"/>
    </source>
</evidence>
<dbReference type="InterPro" id="IPR006626">
    <property type="entry name" value="PbH1"/>
</dbReference>
<evidence type="ECO:0000313" key="3">
    <source>
        <dbReference type="EMBL" id="SIS22299.1"/>
    </source>
</evidence>
<protein>
    <submittedName>
        <fullName evidence="3">Ricin-type beta-trefoil lectin domain-containing protein</fullName>
    </submittedName>
</protein>
<dbReference type="EMBL" id="FTNI01000043">
    <property type="protein sequence ID" value="SIS22299.1"/>
    <property type="molecule type" value="Genomic_DNA"/>
</dbReference>
<dbReference type="NCBIfam" id="NF035930">
    <property type="entry name" value="lectin_2"/>
    <property type="match status" value="1"/>
</dbReference>
<proteinExistence type="predicted"/>
<accession>A0A1N7HBN7</accession>
<dbReference type="SUPFAM" id="SSF51126">
    <property type="entry name" value="Pectin lyase-like"/>
    <property type="match status" value="2"/>
</dbReference>
<evidence type="ECO:0000313" key="4">
    <source>
        <dbReference type="Proteomes" id="UP000186096"/>
    </source>
</evidence>
<dbReference type="AlphaFoldDB" id="A0A1N7HBN7"/>
<dbReference type="SMART" id="SM00710">
    <property type="entry name" value="PbH1"/>
    <property type="match status" value="9"/>
</dbReference>
<gene>
    <name evidence="3" type="ORF">SAMN05421833_1437</name>
</gene>
<name>A0A1N7HBN7_9ACTN</name>
<organism evidence="3 4">
    <name type="scientific">Microbispora rosea</name>
    <dbReference type="NCBI Taxonomy" id="58117"/>
    <lineage>
        <taxon>Bacteria</taxon>
        <taxon>Bacillati</taxon>
        <taxon>Actinomycetota</taxon>
        <taxon>Actinomycetes</taxon>
        <taxon>Streptosporangiales</taxon>
        <taxon>Streptosporangiaceae</taxon>
        <taxon>Microbispora</taxon>
    </lineage>
</organism>
<dbReference type="PANTHER" id="PTHR36453">
    <property type="entry name" value="SECRETED PROTEIN-RELATED"/>
    <property type="match status" value="1"/>
</dbReference>
<dbReference type="InterPro" id="IPR035992">
    <property type="entry name" value="Ricin_B-like_lectins"/>
</dbReference>
<keyword evidence="3" id="KW-0430">Lectin</keyword>
<feature type="compositionally biased region" description="Low complexity" evidence="1">
    <location>
        <begin position="644"/>
        <end position="654"/>
    </location>
</feature>
<dbReference type="Gene3D" id="2.80.10.50">
    <property type="match status" value="1"/>
</dbReference>
<evidence type="ECO:0000256" key="1">
    <source>
        <dbReference type="SAM" id="MobiDB-lite"/>
    </source>
</evidence>
<dbReference type="Proteomes" id="UP000186096">
    <property type="component" value="Unassembled WGS sequence"/>
</dbReference>
<dbReference type="PROSITE" id="PS50231">
    <property type="entry name" value="RICIN_B_LECTIN"/>
    <property type="match status" value="1"/>
</dbReference>
<dbReference type="InterPro" id="IPR012334">
    <property type="entry name" value="Pectin_lyas_fold"/>
</dbReference>
<feature type="compositionally biased region" description="Polar residues" evidence="1">
    <location>
        <begin position="655"/>
        <end position="666"/>
    </location>
</feature>
<dbReference type="GO" id="GO:0030246">
    <property type="term" value="F:carbohydrate binding"/>
    <property type="evidence" value="ECO:0007669"/>
    <property type="project" value="UniProtKB-KW"/>
</dbReference>
<feature type="compositionally biased region" description="Low complexity" evidence="1">
    <location>
        <begin position="673"/>
        <end position="689"/>
    </location>
</feature>
<dbReference type="PANTHER" id="PTHR36453:SF2">
    <property type="entry name" value="APPLE DOMAIN-CONTAINING PROTEIN"/>
    <property type="match status" value="1"/>
</dbReference>
<reference evidence="4" key="1">
    <citation type="submission" date="2017-01" db="EMBL/GenBank/DDBJ databases">
        <authorList>
            <person name="Varghese N."/>
            <person name="Submissions S."/>
        </authorList>
    </citation>
    <scope>NUCLEOTIDE SEQUENCE [LARGE SCALE GENOMIC DNA]</scope>
    <source>
        <strain evidence="4">ATCC 12950</strain>
    </source>
</reference>
<dbReference type="SUPFAM" id="SSF50370">
    <property type="entry name" value="Ricin B-like lectins"/>
    <property type="match status" value="1"/>
</dbReference>